<dbReference type="CDD" id="cd16027">
    <property type="entry name" value="SGSH"/>
    <property type="match status" value="1"/>
</dbReference>
<protein>
    <submittedName>
        <fullName evidence="4">Arylsulfatase A</fullName>
    </submittedName>
</protein>
<evidence type="ECO:0000259" key="3">
    <source>
        <dbReference type="Pfam" id="PF00884"/>
    </source>
</evidence>
<dbReference type="Pfam" id="PF00884">
    <property type="entry name" value="Sulfatase"/>
    <property type="match status" value="2"/>
</dbReference>
<dbReference type="PANTHER" id="PTHR42693">
    <property type="entry name" value="ARYLSULFATASE FAMILY MEMBER"/>
    <property type="match status" value="1"/>
</dbReference>
<dbReference type="InterPro" id="IPR017850">
    <property type="entry name" value="Alkaline_phosphatase_core_sf"/>
</dbReference>
<dbReference type="InterPro" id="IPR000917">
    <property type="entry name" value="Sulfatase_N"/>
</dbReference>
<feature type="domain" description="Sulfatase N-terminal" evidence="3">
    <location>
        <begin position="31"/>
        <end position="129"/>
    </location>
</feature>
<dbReference type="Gene3D" id="3.40.720.10">
    <property type="entry name" value="Alkaline Phosphatase, subunit A"/>
    <property type="match status" value="1"/>
</dbReference>
<comment type="caution">
    <text evidence="4">The sequence shown here is derived from an EMBL/GenBank/DDBJ whole genome shotgun (WGS) entry which is preliminary data.</text>
</comment>
<evidence type="ECO:0000256" key="1">
    <source>
        <dbReference type="ARBA" id="ARBA00008779"/>
    </source>
</evidence>
<name>A0ABY1PUM1_9BACT</name>
<dbReference type="RefSeq" id="WP_283430932.1">
    <property type="nucleotide sequence ID" value="NZ_FXUG01000001.1"/>
</dbReference>
<dbReference type="Proteomes" id="UP001158067">
    <property type="component" value="Unassembled WGS sequence"/>
</dbReference>
<dbReference type="PANTHER" id="PTHR42693:SF53">
    <property type="entry name" value="ENDO-4-O-SULFATASE"/>
    <property type="match status" value="1"/>
</dbReference>
<reference evidence="4 5" key="1">
    <citation type="submission" date="2017-05" db="EMBL/GenBank/DDBJ databases">
        <authorList>
            <person name="Varghese N."/>
            <person name="Submissions S."/>
        </authorList>
    </citation>
    <scope>NUCLEOTIDE SEQUENCE [LARGE SCALE GENOMIC DNA]</scope>
    <source>
        <strain evidence="4 5">DSM 25457</strain>
    </source>
</reference>
<evidence type="ECO:0000313" key="5">
    <source>
        <dbReference type="Proteomes" id="UP001158067"/>
    </source>
</evidence>
<gene>
    <name evidence="4" type="ORF">SAMN06265222_101738</name>
</gene>
<proteinExistence type="inferred from homology"/>
<comment type="similarity">
    <text evidence="1">Belongs to the sulfatase family.</text>
</comment>
<accession>A0ABY1PUM1</accession>
<evidence type="ECO:0000313" key="4">
    <source>
        <dbReference type="EMBL" id="SMP42253.1"/>
    </source>
</evidence>
<organism evidence="4 5">
    <name type="scientific">Neorhodopirellula lusitana</name>
    <dbReference type="NCBI Taxonomy" id="445327"/>
    <lineage>
        <taxon>Bacteria</taxon>
        <taxon>Pseudomonadati</taxon>
        <taxon>Planctomycetota</taxon>
        <taxon>Planctomycetia</taxon>
        <taxon>Pirellulales</taxon>
        <taxon>Pirellulaceae</taxon>
        <taxon>Neorhodopirellula</taxon>
    </lineage>
</organism>
<feature type="domain" description="Sulfatase N-terminal" evidence="3">
    <location>
        <begin position="153"/>
        <end position="291"/>
    </location>
</feature>
<evidence type="ECO:0000256" key="2">
    <source>
        <dbReference type="ARBA" id="ARBA00022801"/>
    </source>
</evidence>
<dbReference type="EMBL" id="FXUG01000001">
    <property type="protein sequence ID" value="SMP42253.1"/>
    <property type="molecule type" value="Genomic_DNA"/>
</dbReference>
<keyword evidence="2" id="KW-0378">Hydrolase</keyword>
<keyword evidence="5" id="KW-1185">Reference proteome</keyword>
<dbReference type="InterPro" id="IPR050738">
    <property type="entry name" value="Sulfatase"/>
</dbReference>
<sequence length="519" mass="59424">MHRIFTTLLILTLGFLLTFWTCCSSAVAQRPNILWITIEDWSADLSCYGTKGIQTPHVDKLASEGIRYERAFTTSPVCSTSRSAMMTGFHQNYIGAHQHREENPEPLPYGIRPIPHLMADAGYFTCLMSSKTDCNFLPNTKQDLFMGGDWNEREPNQPFFARITFGGTHRQWNRDPIRPIAIEDVELPPYYADTPFIRRDWANGLEAMQLVDREVGELLQRLEDEGLADNTLVFFISDHGVCNIRGKQFLYDEGTRIPMIMRWPGKVEPNQVNDDLVSSLDICATVLEVGGAASPVPLHGKSLFGEDVASREYLFAARDKMGNTHDAMRSIRSKDFKLILNLMPDRAYCQFSQYKEGAYPPLAEMNVLYLKGLLTPEQALFMAPHKPDIEMFDLNNDPYELNNLADDPMHADVKATLLAELDHWRNEVIQDQGVNDTFRAKGIFPKTAPIPNVAQWVRENADNYNFTEMGCPPWYPTRTLAQWEEAVEIWRPYVFRGPDEVVKRPVIPFTKFTKKKKRR</sequence>
<dbReference type="SUPFAM" id="SSF53649">
    <property type="entry name" value="Alkaline phosphatase-like"/>
    <property type="match status" value="1"/>
</dbReference>